<keyword evidence="1" id="KW-1133">Transmembrane helix</keyword>
<dbReference type="PANTHER" id="PTHR45036:SF1">
    <property type="entry name" value="METHYLTRANSFERASE LIKE 7A"/>
    <property type="match status" value="1"/>
</dbReference>
<reference evidence="2" key="1">
    <citation type="journal article" date="2021" name="Mol. Plant Microbe Interact.">
        <title>Complete Genome Sequence of the Plant-Pathogenic Fungus Colletotrichum lupini.</title>
        <authorList>
            <person name="Baroncelli R."/>
            <person name="Pensec F."/>
            <person name="Da Lio D."/>
            <person name="Boufleur T."/>
            <person name="Vicente I."/>
            <person name="Sarrocco S."/>
            <person name="Picot A."/>
            <person name="Baraldi E."/>
            <person name="Sukno S."/>
            <person name="Thon M."/>
            <person name="Le Floch G."/>
        </authorList>
    </citation>
    <scope>NUCLEOTIDE SEQUENCE</scope>
    <source>
        <strain evidence="2">IMI 504893</strain>
    </source>
</reference>
<dbReference type="SUPFAM" id="SSF53335">
    <property type="entry name" value="S-adenosyl-L-methionine-dependent methyltransferases"/>
    <property type="match status" value="1"/>
</dbReference>
<dbReference type="GeneID" id="73343535"/>
<feature type="transmembrane region" description="Helical" evidence="1">
    <location>
        <begin position="6"/>
        <end position="28"/>
    </location>
</feature>
<protein>
    <recommendedName>
        <fullName evidence="4">Methyltransferase-like protein 7B</fullName>
    </recommendedName>
</protein>
<organism evidence="2 3">
    <name type="scientific">Colletotrichum lupini</name>
    <dbReference type="NCBI Taxonomy" id="145971"/>
    <lineage>
        <taxon>Eukaryota</taxon>
        <taxon>Fungi</taxon>
        <taxon>Dikarya</taxon>
        <taxon>Ascomycota</taxon>
        <taxon>Pezizomycotina</taxon>
        <taxon>Sordariomycetes</taxon>
        <taxon>Hypocreomycetidae</taxon>
        <taxon>Glomerellales</taxon>
        <taxon>Glomerellaceae</taxon>
        <taxon>Colletotrichum</taxon>
        <taxon>Colletotrichum acutatum species complex</taxon>
    </lineage>
</organism>
<dbReference type="CDD" id="cd02440">
    <property type="entry name" value="AdoMet_MTases"/>
    <property type="match status" value="1"/>
</dbReference>
<gene>
    <name evidence="2" type="ORF">CLUP02_09547</name>
</gene>
<dbReference type="Pfam" id="PF13489">
    <property type="entry name" value="Methyltransf_23"/>
    <property type="match status" value="1"/>
</dbReference>
<evidence type="ECO:0008006" key="4">
    <source>
        <dbReference type="Google" id="ProtNLM"/>
    </source>
</evidence>
<evidence type="ECO:0000313" key="3">
    <source>
        <dbReference type="Proteomes" id="UP000830671"/>
    </source>
</evidence>
<dbReference type="PANTHER" id="PTHR45036">
    <property type="entry name" value="METHYLTRANSFERASE LIKE 7B"/>
    <property type="match status" value="1"/>
</dbReference>
<dbReference type="KEGG" id="clup:CLUP02_09547"/>
<dbReference type="InterPro" id="IPR052356">
    <property type="entry name" value="Thiol_S-MT"/>
</dbReference>
<proteinExistence type="predicted"/>
<dbReference type="InterPro" id="IPR029063">
    <property type="entry name" value="SAM-dependent_MTases_sf"/>
</dbReference>
<evidence type="ECO:0000256" key="1">
    <source>
        <dbReference type="SAM" id="Phobius"/>
    </source>
</evidence>
<dbReference type="AlphaFoldDB" id="A0A9Q8WI23"/>
<name>A0A9Q8WI23_9PEZI</name>
<dbReference type="Gene3D" id="3.40.50.150">
    <property type="entry name" value="Vaccinia Virus protein VP39"/>
    <property type="match status" value="1"/>
</dbReference>
<keyword evidence="3" id="KW-1185">Reference proteome</keyword>
<dbReference type="EMBL" id="CP019477">
    <property type="protein sequence ID" value="UQC84051.1"/>
    <property type="molecule type" value="Genomic_DNA"/>
</dbReference>
<sequence>MLAKIVLPWFFMTISLIYLWLTIFKLAITGDVKTLSSWSALKEAWFGEFWKFMGPKAKASAEDKVLPLLEGRIRDGRVSERGTSKPIEGVVLEIGAGSGMWTESLATVVRSAKAESRAAPTKIYGVEPNPVSAASLKRRVEEVGLKGTYQVVPVGIEDLQNESAWGGRIEPGSVDCIMTVQCLCSIPEPEKNIQLLYNYLKKGGRWYVFEHVKAEQGLFIPFFQQFTNIFWGHMMGSCQLCRATGQTLRQVGSWSEVDLAQPPDESSSDVIPHVVGVLTKYLVNYNTT</sequence>
<accession>A0A9Q8WI23</accession>
<keyword evidence="1" id="KW-0472">Membrane</keyword>
<keyword evidence="1" id="KW-0812">Transmembrane</keyword>
<dbReference type="RefSeq" id="XP_049145669.1">
    <property type="nucleotide sequence ID" value="XM_049288525.1"/>
</dbReference>
<evidence type="ECO:0000313" key="2">
    <source>
        <dbReference type="EMBL" id="UQC84051.1"/>
    </source>
</evidence>
<dbReference type="Proteomes" id="UP000830671">
    <property type="component" value="Chromosome 5"/>
</dbReference>